<gene>
    <name evidence="12" type="primary">20217079</name>
    <name evidence="11" type="ORF">HELRODRAFT_90251</name>
</gene>
<dbReference type="OMA" id="KLTCAKP"/>
<evidence type="ECO:0000256" key="8">
    <source>
        <dbReference type="ARBA" id="ARBA00023242"/>
    </source>
</evidence>
<evidence type="ECO:0000256" key="9">
    <source>
        <dbReference type="PROSITE-ProRule" id="PRU00042"/>
    </source>
</evidence>
<dbReference type="STRING" id="6412.T1G7N2"/>
<evidence type="ECO:0000259" key="10">
    <source>
        <dbReference type="PROSITE" id="PS50157"/>
    </source>
</evidence>
<dbReference type="InParanoid" id="T1G7N2"/>
<dbReference type="InterPro" id="IPR036236">
    <property type="entry name" value="Znf_C2H2_sf"/>
</dbReference>
<evidence type="ECO:0000256" key="6">
    <source>
        <dbReference type="ARBA" id="ARBA00023015"/>
    </source>
</evidence>
<keyword evidence="13" id="KW-1185">Reference proteome</keyword>
<sequence length="58" mass="6659">MSEDKNKCSTCGKICLKPSILLKHMRSHTNERPYPCDDCGLSFKTKSNLYKHCKSKSH</sequence>
<evidence type="ECO:0000313" key="12">
    <source>
        <dbReference type="EnsemblMetazoa" id="HelroP90251"/>
    </source>
</evidence>
<reference evidence="12" key="3">
    <citation type="submission" date="2015-06" db="UniProtKB">
        <authorList>
            <consortium name="EnsemblMetazoa"/>
        </authorList>
    </citation>
    <scope>IDENTIFICATION</scope>
</reference>
<dbReference type="HOGENOM" id="CLU_002678_42_25_1"/>
<evidence type="ECO:0000256" key="5">
    <source>
        <dbReference type="ARBA" id="ARBA00022833"/>
    </source>
</evidence>
<dbReference type="Pfam" id="PF00096">
    <property type="entry name" value="zf-C2H2"/>
    <property type="match status" value="1"/>
</dbReference>
<accession>T1G7N2</accession>
<dbReference type="OrthoDB" id="10042249at2759"/>
<dbReference type="SUPFAM" id="SSF57667">
    <property type="entry name" value="beta-beta-alpha zinc fingers"/>
    <property type="match status" value="1"/>
</dbReference>
<dbReference type="SMART" id="SM00355">
    <property type="entry name" value="ZnF_C2H2"/>
    <property type="match status" value="2"/>
</dbReference>
<dbReference type="InterPro" id="IPR013087">
    <property type="entry name" value="Znf_C2H2_type"/>
</dbReference>
<keyword evidence="4 9" id="KW-0863">Zinc-finger</keyword>
<keyword evidence="3" id="KW-0677">Repeat</keyword>
<keyword evidence="7" id="KW-0804">Transcription</keyword>
<evidence type="ECO:0000313" key="13">
    <source>
        <dbReference type="Proteomes" id="UP000015101"/>
    </source>
</evidence>
<dbReference type="Proteomes" id="UP000015101">
    <property type="component" value="Unassembled WGS sequence"/>
</dbReference>
<dbReference type="GO" id="GO:0005634">
    <property type="term" value="C:nucleus"/>
    <property type="evidence" value="ECO:0007669"/>
    <property type="project" value="UniProtKB-SubCell"/>
</dbReference>
<dbReference type="EMBL" id="AMQM01007961">
    <property type="status" value="NOT_ANNOTATED_CDS"/>
    <property type="molecule type" value="Genomic_DNA"/>
</dbReference>
<dbReference type="EnsemblMetazoa" id="HelroT90251">
    <property type="protein sequence ID" value="HelroP90251"/>
    <property type="gene ID" value="HelroG90251"/>
</dbReference>
<dbReference type="KEGG" id="hro:HELRODRAFT_90251"/>
<proteinExistence type="predicted"/>
<feature type="domain" description="C2H2-type" evidence="10">
    <location>
        <begin position="34"/>
        <end position="58"/>
    </location>
</feature>
<dbReference type="eggNOG" id="KOG1721">
    <property type="taxonomic scope" value="Eukaryota"/>
</dbReference>
<evidence type="ECO:0000256" key="4">
    <source>
        <dbReference type="ARBA" id="ARBA00022771"/>
    </source>
</evidence>
<dbReference type="Gene3D" id="3.30.160.60">
    <property type="entry name" value="Classic Zinc Finger"/>
    <property type="match status" value="2"/>
</dbReference>
<dbReference type="EMBL" id="KB097694">
    <property type="protein sequence ID" value="ESN91886.1"/>
    <property type="molecule type" value="Genomic_DNA"/>
</dbReference>
<dbReference type="InterPro" id="IPR051969">
    <property type="entry name" value="Zinc-finger_DNA-bd_regulators"/>
</dbReference>
<evidence type="ECO:0000256" key="1">
    <source>
        <dbReference type="ARBA" id="ARBA00004123"/>
    </source>
</evidence>
<keyword evidence="5" id="KW-0862">Zinc</keyword>
<dbReference type="CTD" id="20217079"/>
<dbReference type="PANTHER" id="PTHR45944:SF2">
    <property type="entry name" value="SCHNURRI, ISOFORM F"/>
    <property type="match status" value="1"/>
</dbReference>
<name>T1G7N2_HELRO</name>
<evidence type="ECO:0000256" key="7">
    <source>
        <dbReference type="ARBA" id="ARBA00023163"/>
    </source>
</evidence>
<evidence type="ECO:0000256" key="3">
    <source>
        <dbReference type="ARBA" id="ARBA00022737"/>
    </source>
</evidence>
<organism evidence="12 13">
    <name type="scientific">Helobdella robusta</name>
    <name type="common">Californian leech</name>
    <dbReference type="NCBI Taxonomy" id="6412"/>
    <lineage>
        <taxon>Eukaryota</taxon>
        <taxon>Metazoa</taxon>
        <taxon>Spiralia</taxon>
        <taxon>Lophotrochozoa</taxon>
        <taxon>Annelida</taxon>
        <taxon>Clitellata</taxon>
        <taxon>Hirudinea</taxon>
        <taxon>Rhynchobdellida</taxon>
        <taxon>Glossiphoniidae</taxon>
        <taxon>Helobdella</taxon>
    </lineage>
</organism>
<comment type="subcellular location">
    <subcellularLocation>
        <location evidence="1">Nucleus</location>
    </subcellularLocation>
</comment>
<dbReference type="RefSeq" id="XP_009030017.1">
    <property type="nucleotide sequence ID" value="XM_009031769.1"/>
</dbReference>
<dbReference type="GO" id="GO:0008270">
    <property type="term" value="F:zinc ion binding"/>
    <property type="evidence" value="ECO:0007669"/>
    <property type="project" value="UniProtKB-KW"/>
</dbReference>
<dbReference type="FunFam" id="3.30.160.60:FF:000624">
    <property type="entry name" value="zinc finger protein 697"/>
    <property type="match status" value="1"/>
</dbReference>
<reference evidence="13" key="1">
    <citation type="submission" date="2012-12" db="EMBL/GenBank/DDBJ databases">
        <authorList>
            <person name="Hellsten U."/>
            <person name="Grimwood J."/>
            <person name="Chapman J.A."/>
            <person name="Shapiro H."/>
            <person name="Aerts A."/>
            <person name="Otillar R.P."/>
            <person name="Terry A.Y."/>
            <person name="Boore J.L."/>
            <person name="Simakov O."/>
            <person name="Marletaz F."/>
            <person name="Cho S.-J."/>
            <person name="Edsinger-Gonzales E."/>
            <person name="Havlak P."/>
            <person name="Kuo D.-H."/>
            <person name="Larsson T."/>
            <person name="Lv J."/>
            <person name="Arendt D."/>
            <person name="Savage R."/>
            <person name="Osoegawa K."/>
            <person name="de Jong P."/>
            <person name="Lindberg D.R."/>
            <person name="Seaver E.C."/>
            <person name="Weisblat D.A."/>
            <person name="Putnam N.H."/>
            <person name="Grigoriev I.V."/>
            <person name="Rokhsar D.S."/>
        </authorList>
    </citation>
    <scope>NUCLEOTIDE SEQUENCE</scope>
</reference>
<feature type="domain" description="C2H2-type" evidence="10">
    <location>
        <begin position="6"/>
        <end position="33"/>
    </location>
</feature>
<keyword evidence="6" id="KW-0805">Transcription regulation</keyword>
<protein>
    <recommendedName>
        <fullName evidence="10">C2H2-type domain-containing protein</fullName>
    </recommendedName>
</protein>
<reference evidence="11 13" key="2">
    <citation type="journal article" date="2013" name="Nature">
        <title>Insights into bilaterian evolution from three spiralian genomes.</title>
        <authorList>
            <person name="Simakov O."/>
            <person name="Marletaz F."/>
            <person name="Cho S.J."/>
            <person name="Edsinger-Gonzales E."/>
            <person name="Havlak P."/>
            <person name="Hellsten U."/>
            <person name="Kuo D.H."/>
            <person name="Larsson T."/>
            <person name="Lv J."/>
            <person name="Arendt D."/>
            <person name="Savage R."/>
            <person name="Osoegawa K."/>
            <person name="de Jong P."/>
            <person name="Grimwood J."/>
            <person name="Chapman J.A."/>
            <person name="Shapiro H."/>
            <person name="Aerts A."/>
            <person name="Otillar R.P."/>
            <person name="Terry A.Y."/>
            <person name="Boore J.L."/>
            <person name="Grigoriev I.V."/>
            <person name="Lindberg D.R."/>
            <person name="Seaver E.C."/>
            <person name="Weisblat D.A."/>
            <person name="Putnam N.H."/>
            <person name="Rokhsar D.S."/>
        </authorList>
    </citation>
    <scope>NUCLEOTIDE SEQUENCE</scope>
</reference>
<evidence type="ECO:0000256" key="2">
    <source>
        <dbReference type="ARBA" id="ARBA00022723"/>
    </source>
</evidence>
<dbReference type="PROSITE" id="PS50157">
    <property type="entry name" value="ZINC_FINGER_C2H2_2"/>
    <property type="match status" value="2"/>
</dbReference>
<dbReference type="PANTHER" id="PTHR45944">
    <property type="entry name" value="SCHNURRI, ISOFORM F"/>
    <property type="match status" value="1"/>
</dbReference>
<dbReference type="AlphaFoldDB" id="T1G7N2"/>
<evidence type="ECO:0000313" key="11">
    <source>
        <dbReference type="EMBL" id="ESN91886.1"/>
    </source>
</evidence>
<dbReference type="GeneID" id="20217079"/>
<keyword evidence="8" id="KW-0539">Nucleus</keyword>
<keyword evidence="2" id="KW-0479">Metal-binding</keyword>
<dbReference type="PROSITE" id="PS00028">
    <property type="entry name" value="ZINC_FINGER_C2H2_1"/>
    <property type="match status" value="2"/>
</dbReference>